<dbReference type="PROSITE" id="PS51352">
    <property type="entry name" value="THIOREDOXIN_2"/>
    <property type="match status" value="1"/>
</dbReference>
<comment type="similarity">
    <text evidence="1">Belongs to the thioredoxin family. DsbA subfamily.</text>
</comment>
<evidence type="ECO:0000259" key="2">
    <source>
        <dbReference type="PROSITE" id="PS51352"/>
    </source>
</evidence>
<evidence type="ECO:0000313" key="4">
    <source>
        <dbReference type="Proteomes" id="UP000244893"/>
    </source>
</evidence>
<sequence>MAAGVVLITILVVVIVAMNATAQSNAVLPPNTTPQVLREDSHRLDVAEDGKATLVEFLDFECEACGALYPFVEQLREQYDGRITFVVRYFPIPSHRNSENAAIAAEAAAAQGQFEPMYSRLFETQAEWGEKQEPQSDLFRSYAEELGLDMDDYDAAVADPATKERVQKDFADGVAVGVEGTPTFFLNGEKLNPETTQDFTDAVDAALAQ</sequence>
<name>A0A2V1HKQ4_9MICO</name>
<dbReference type="Pfam" id="PF13462">
    <property type="entry name" value="Thioredoxin_4"/>
    <property type="match status" value="1"/>
</dbReference>
<dbReference type="InterPro" id="IPR012336">
    <property type="entry name" value="Thioredoxin-like_fold"/>
</dbReference>
<dbReference type="PANTHER" id="PTHR13887">
    <property type="entry name" value="GLUTATHIONE S-TRANSFERASE KAPPA"/>
    <property type="match status" value="1"/>
</dbReference>
<dbReference type="PANTHER" id="PTHR13887:SF55">
    <property type="entry name" value="SLR0313 PROTEIN"/>
    <property type="match status" value="1"/>
</dbReference>
<accession>A0A2V1HKQ4</accession>
<dbReference type="InterPro" id="IPR013766">
    <property type="entry name" value="Thioredoxin_domain"/>
</dbReference>
<dbReference type="SUPFAM" id="SSF52833">
    <property type="entry name" value="Thioredoxin-like"/>
    <property type="match status" value="1"/>
</dbReference>
<feature type="domain" description="Thioredoxin" evidence="2">
    <location>
        <begin position="22"/>
        <end position="208"/>
    </location>
</feature>
<dbReference type="Gene3D" id="3.40.30.10">
    <property type="entry name" value="Glutaredoxin"/>
    <property type="match status" value="1"/>
</dbReference>
<proteinExistence type="inferred from homology"/>
<dbReference type="AlphaFoldDB" id="A0A2V1HKQ4"/>
<comment type="caution">
    <text evidence="3">The sequence shown here is derived from an EMBL/GenBank/DDBJ whole genome shotgun (WGS) entry which is preliminary data.</text>
</comment>
<protein>
    <submittedName>
        <fullName evidence="3">Disulfide bond formation protein DsbA</fullName>
    </submittedName>
</protein>
<keyword evidence="4" id="KW-1185">Reference proteome</keyword>
<reference evidence="3 4" key="1">
    <citation type="submission" date="2018-05" db="EMBL/GenBank/DDBJ databases">
        <title>Amnibacterium sp. M8JJ-5, whole genome shotgun sequence.</title>
        <authorList>
            <person name="Tuo L."/>
        </authorList>
    </citation>
    <scope>NUCLEOTIDE SEQUENCE [LARGE SCALE GENOMIC DNA]</scope>
    <source>
        <strain evidence="3 4">M8JJ-5</strain>
    </source>
</reference>
<gene>
    <name evidence="3" type="ORF">DDQ50_16890</name>
</gene>
<evidence type="ECO:0000256" key="1">
    <source>
        <dbReference type="ARBA" id="ARBA00005791"/>
    </source>
</evidence>
<dbReference type="Proteomes" id="UP000244893">
    <property type="component" value="Unassembled WGS sequence"/>
</dbReference>
<dbReference type="EMBL" id="QEOP01000006">
    <property type="protein sequence ID" value="PVZ93216.1"/>
    <property type="molecule type" value="Genomic_DNA"/>
</dbReference>
<evidence type="ECO:0000313" key="3">
    <source>
        <dbReference type="EMBL" id="PVZ93216.1"/>
    </source>
</evidence>
<dbReference type="OrthoDB" id="117402at2"/>
<dbReference type="InterPro" id="IPR036249">
    <property type="entry name" value="Thioredoxin-like_sf"/>
</dbReference>
<organism evidence="3 4">
    <name type="scientific">Amnibacterium flavum</name>
    <dbReference type="NCBI Taxonomy" id="2173173"/>
    <lineage>
        <taxon>Bacteria</taxon>
        <taxon>Bacillati</taxon>
        <taxon>Actinomycetota</taxon>
        <taxon>Actinomycetes</taxon>
        <taxon>Micrococcales</taxon>
        <taxon>Microbacteriaceae</taxon>
        <taxon>Amnibacterium</taxon>
    </lineage>
</organism>